<comment type="caution">
    <text evidence="2">The sequence shown here is derived from an EMBL/GenBank/DDBJ whole genome shotgun (WGS) entry which is preliminary data.</text>
</comment>
<keyword evidence="3" id="KW-1185">Reference proteome</keyword>
<reference evidence="2 3" key="1">
    <citation type="journal article" date="2019" name="Commun. Biol.">
        <title>The bagworm genome reveals a unique fibroin gene that provides high tensile strength.</title>
        <authorList>
            <person name="Kono N."/>
            <person name="Nakamura H."/>
            <person name="Ohtoshi R."/>
            <person name="Tomita M."/>
            <person name="Numata K."/>
            <person name="Arakawa K."/>
        </authorList>
    </citation>
    <scope>NUCLEOTIDE SEQUENCE [LARGE SCALE GENOMIC DNA]</scope>
</reference>
<evidence type="ECO:0000313" key="2">
    <source>
        <dbReference type="EMBL" id="GBP34622.1"/>
    </source>
</evidence>
<sequence>MRLLIGTEVVGIGNENEDRDRNLRAPRDPVTPPRRGRRLSEPYRPAHAASPVIPLDVVLTYDTTVHQTDIPFEAELTAEVRLKTLQRFSGREEAVIAFKMHILEIPQSE</sequence>
<dbReference type="AlphaFoldDB" id="A0A4C1V8I6"/>
<evidence type="ECO:0000313" key="3">
    <source>
        <dbReference type="Proteomes" id="UP000299102"/>
    </source>
</evidence>
<gene>
    <name evidence="2" type="ORF">EVAR_19013_1</name>
</gene>
<protein>
    <submittedName>
        <fullName evidence="2">Uncharacterized protein</fullName>
    </submittedName>
</protein>
<proteinExistence type="predicted"/>
<feature type="compositionally biased region" description="Basic and acidic residues" evidence="1">
    <location>
        <begin position="16"/>
        <end position="27"/>
    </location>
</feature>
<evidence type="ECO:0000256" key="1">
    <source>
        <dbReference type="SAM" id="MobiDB-lite"/>
    </source>
</evidence>
<dbReference type="EMBL" id="BGZK01000291">
    <property type="protein sequence ID" value="GBP34622.1"/>
    <property type="molecule type" value="Genomic_DNA"/>
</dbReference>
<accession>A0A4C1V8I6</accession>
<feature type="region of interest" description="Disordered" evidence="1">
    <location>
        <begin position="15"/>
        <end position="45"/>
    </location>
</feature>
<name>A0A4C1V8I6_EUMVA</name>
<dbReference type="Proteomes" id="UP000299102">
    <property type="component" value="Unassembled WGS sequence"/>
</dbReference>
<organism evidence="2 3">
    <name type="scientific">Eumeta variegata</name>
    <name type="common">Bagworm moth</name>
    <name type="synonym">Eumeta japonica</name>
    <dbReference type="NCBI Taxonomy" id="151549"/>
    <lineage>
        <taxon>Eukaryota</taxon>
        <taxon>Metazoa</taxon>
        <taxon>Ecdysozoa</taxon>
        <taxon>Arthropoda</taxon>
        <taxon>Hexapoda</taxon>
        <taxon>Insecta</taxon>
        <taxon>Pterygota</taxon>
        <taxon>Neoptera</taxon>
        <taxon>Endopterygota</taxon>
        <taxon>Lepidoptera</taxon>
        <taxon>Glossata</taxon>
        <taxon>Ditrysia</taxon>
        <taxon>Tineoidea</taxon>
        <taxon>Psychidae</taxon>
        <taxon>Oiketicinae</taxon>
        <taxon>Eumeta</taxon>
    </lineage>
</organism>